<protein>
    <submittedName>
        <fullName evidence="1">Uncharacterized protein</fullName>
    </submittedName>
</protein>
<dbReference type="AlphaFoldDB" id="A0A482EUN6"/>
<accession>A0A482EUN6</accession>
<sequence length="40" mass="4827">MAENFKRQEMVTARIRQQLLSYYYSRRAESATARCAFCYL</sequence>
<proteinExistence type="predicted"/>
<keyword evidence="1" id="KW-0614">Plasmid</keyword>
<dbReference type="EMBL" id="MK356558">
    <property type="protein sequence ID" value="QBM91544.1"/>
    <property type="molecule type" value="Genomic_DNA"/>
</dbReference>
<geneLocation type="plasmid" evidence="1">
    <name>pSa1423-160k</name>
</geneLocation>
<gene>
    <name evidence="1" type="ORF">NNIBIDOC_00218</name>
</gene>
<name>A0A482EUN6_SALSP</name>
<reference evidence="1" key="1">
    <citation type="submission" date="2019-01" db="EMBL/GenBank/DDBJ databases">
        <title>Salmonella strain 1423 plasmid sequences.</title>
        <authorList>
            <person name="Chen K."/>
            <person name="Chen S."/>
        </authorList>
    </citation>
    <scope>NUCLEOTIDE SEQUENCE</scope>
    <source>
        <strain evidence="1">Sa1423</strain>
        <plasmid evidence="1">pSa1423-160k</plasmid>
    </source>
</reference>
<evidence type="ECO:0000313" key="1">
    <source>
        <dbReference type="EMBL" id="QBM91544.1"/>
    </source>
</evidence>
<organism evidence="1">
    <name type="scientific">Salmonella sp</name>
    <dbReference type="NCBI Taxonomy" id="599"/>
    <lineage>
        <taxon>Bacteria</taxon>
        <taxon>Pseudomonadati</taxon>
        <taxon>Pseudomonadota</taxon>
        <taxon>Gammaproteobacteria</taxon>
        <taxon>Enterobacterales</taxon>
        <taxon>Enterobacteriaceae</taxon>
        <taxon>Salmonella</taxon>
    </lineage>
</organism>